<accession>A0A0E9V9G8</accession>
<dbReference type="EMBL" id="GBXM01034729">
    <property type="protein sequence ID" value="JAH73848.1"/>
    <property type="molecule type" value="Transcribed_RNA"/>
</dbReference>
<evidence type="ECO:0000313" key="1">
    <source>
        <dbReference type="EMBL" id="JAH73848.1"/>
    </source>
</evidence>
<name>A0A0E9V9G8_ANGAN</name>
<sequence length="65" mass="7548">MHVKVTLIRGWKLVKRKRYQNCIFQAHIKKSPFSLLECVPFTGIPQIISTVRGIWVKQKAVRSPS</sequence>
<organism evidence="1">
    <name type="scientific">Anguilla anguilla</name>
    <name type="common">European freshwater eel</name>
    <name type="synonym">Muraena anguilla</name>
    <dbReference type="NCBI Taxonomy" id="7936"/>
    <lineage>
        <taxon>Eukaryota</taxon>
        <taxon>Metazoa</taxon>
        <taxon>Chordata</taxon>
        <taxon>Craniata</taxon>
        <taxon>Vertebrata</taxon>
        <taxon>Euteleostomi</taxon>
        <taxon>Actinopterygii</taxon>
        <taxon>Neopterygii</taxon>
        <taxon>Teleostei</taxon>
        <taxon>Anguilliformes</taxon>
        <taxon>Anguillidae</taxon>
        <taxon>Anguilla</taxon>
    </lineage>
</organism>
<dbReference type="AlphaFoldDB" id="A0A0E9V9G8"/>
<reference evidence="1" key="2">
    <citation type="journal article" date="2015" name="Fish Shellfish Immunol.">
        <title>Early steps in the European eel (Anguilla anguilla)-Vibrio vulnificus interaction in the gills: Role of the RtxA13 toxin.</title>
        <authorList>
            <person name="Callol A."/>
            <person name="Pajuelo D."/>
            <person name="Ebbesson L."/>
            <person name="Teles M."/>
            <person name="MacKenzie S."/>
            <person name="Amaro C."/>
        </authorList>
    </citation>
    <scope>NUCLEOTIDE SEQUENCE</scope>
</reference>
<protein>
    <submittedName>
        <fullName evidence="1">Uncharacterized protein</fullName>
    </submittedName>
</protein>
<proteinExistence type="predicted"/>
<reference evidence="1" key="1">
    <citation type="submission" date="2014-11" db="EMBL/GenBank/DDBJ databases">
        <authorList>
            <person name="Amaro Gonzalez C."/>
        </authorList>
    </citation>
    <scope>NUCLEOTIDE SEQUENCE</scope>
</reference>